<evidence type="ECO:0000259" key="4">
    <source>
        <dbReference type="PROSITE" id="PS51736"/>
    </source>
</evidence>
<proteinExistence type="predicted"/>
<dbReference type="InterPro" id="IPR006119">
    <property type="entry name" value="Resolv_N"/>
</dbReference>
<comment type="caution">
    <text evidence="5">The sequence shown here is derived from an EMBL/GenBank/DDBJ whole genome shotgun (WGS) entry which is preliminary data.</text>
</comment>
<dbReference type="CDD" id="cd03768">
    <property type="entry name" value="SR_ResInv"/>
    <property type="match status" value="1"/>
</dbReference>
<accession>A0A6I4W0R5</accession>
<feature type="domain" description="Resolvase/invertase-type recombinase catalytic" evidence="4">
    <location>
        <begin position="1"/>
        <end position="74"/>
    </location>
</feature>
<feature type="region of interest" description="Disordered" evidence="3">
    <location>
        <begin position="63"/>
        <end position="87"/>
    </location>
</feature>
<dbReference type="Gene3D" id="1.10.10.60">
    <property type="entry name" value="Homeodomain-like"/>
    <property type="match status" value="1"/>
</dbReference>
<dbReference type="InterPro" id="IPR036162">
    <property type="entry name" value="Resolvase-like_N_sf"/>
</dbReference>
<sequence>MKLDRLDCNVREGIEIVEELFTKGVKVHVLNVDLLENTTMGRFFLQTMLAVAEMERNLIIERTREGKAAKQRPDFKEGKPRKQSKAQISHAMELLNSYSYTEVEKMTGISKATLTRRRREYKTFKKSIINDLLKL</sequence>
<dbReference type="SUPFAM" id="SSF53041">
    <property type="entry name" value="Resolvase-like"/>
    <property type="match status" value="1"/>
</dbReference>
<dbReference type="GO" id="GO:0003677">
    <property type="term" value="F:DNA binding"/>
    <property type="evidence" value="ECO:0007669"/>
    <property type="project" value="UniProtKB-KW"/>
</dbReference>
<dbReference type="AlphaFoldDB" id="A0A6I4W0R5"/>
<dbReference type="Pfam" id="PF00239">
    <property type="entry name" value="Resolvase"/>
    <property type="match status" value="1"/>
</dbReference>
<evidence type="ECO:0000313" key="5">
    <source>
        <dbReference type="EMBL" id="MXQ55795.1"/>
    </source>
</evidence>
<dbReference type="GO" id="GO:0000150">
    <property type="term" value="F:DNA strand exchange activity"/>
    <property type="evidence" value="ECO:0007669"/>
    <property type="project" value="InterPro"/>
</dbReference>
<organism evidence="5 6">
    <name type="scientific">Shimazuella alba</name>
    <dbReference type="NCBI Taxonomy" id="2690964"/>
    <lineage>
        <taxon>Bacteria</taxon>
        <taxon>Bacillati</taxon>
        <taxon>Bacillota</taxon>
        <taxon>Bacilli</taxon>
        <taxon>Bacillales</taxon>
        <taxon>Thermoactinomycetaceae</taxon>
        <taxon>Shimazuella</taxon>
    </lineage>
</organism>
<dbReference type="PROSITE" id="PS51736">
    <property type="entry name" value="RECOMBINASES_3"/>
    <property type="match status" value="1"/>
</dbReference>
<name>A0A6I4W0R5_9BACL</name>
<dbReference type="EMBL" id="WUUL01000019">
    <property type="protein sequence ID" value="MXQ55795.1"/>
    <property type="molecule type" value="Genomic_DNA"/>
</dbReference>
<keyword evidence="1" id="KW-0238">DNA-binding</keyword>
<evidence type="ECO:0000256" key="3">
    <source>
        <dbReference type="SAM" id="MobiDB-lite"/>
    </source>
</evidence>
<feature type="compositionally biased region" description="Basic and acidic residues" evidence="3">
    <location>
        <begin position="63"/>
        <end position="80"/>
    </location>
</feature>
<keyword evidence="6" id="KW-1185">Reference proteome</keyword>
<reference evidence="5 6" key="1">
    <citation type="submission" date="2019-12" db="EMBL/GenBank/DDBJ databases">
        <title>Whole-genome analyses of novel actinobacteria.</title>
        <authorList>
            <person name="Sahin N."/>
            <person name="Saygin H."/>
        </authorList>
    </citation>
    <scope>NUCLEOTIDE SEQUENCE [LARGE SCALE GENOMIC DNA]</scope>
    <source>
        <strain evidence="5 6">KC615</strain>
    </source>
</reference>
<dbReference type="Pfam" id="PF18010">
    <property type="entry name" value="HTH_49"/>
    <property type="match status" value="1"/>
</dbReference>
<dbReference type="PANTHER" id="PTHR30461:SF2">
    <property type="entry name" value="SERINE RECOMBINASE PINE-RELATED"/>
    <property type="match status" value="1"/>
</dbReference>
<evidence type="ECO:0000313" key="6">
    <source>
        <dbReference type="Proteomes" id="UP000430692"/>
    </source>
</evidence>
<dbReference type="PANTHER" id="PTHR30461">
    <property type="entry name" value="DNA-INVERTASE FROM LAMBDOID PROPHAGE"/>
    <property type="match status" value="1"/>
</dbReference>
<keyword evidence="2" id="KW-0233">DNA recombination</keyword>
<dbReference type="InterPro" id="IPR040652">
    <property type="entry name" value="Cry35Ab1_HTH"/>
</dbReference>
<evidence type="ECO:0000256" key="1">
    <source>
        <dbReference type="ARBA" id="ARBA00023125"/>
    </source>
</evidence>
<dbReference type="InterPro" id="IPR050639">
    <property type="entry name" value="SSR_resolvase"/>
</dbReference>
<evidence type="ECO:0000256" key="2">
    <source>
        <dbReference type="ARBA" id="ARBA00023172"/>
    </source>
</evidence>
<dbReference type="Proteomes" id="UP000430692">
    <property type="component" value="Unassembled WGS sequence"/>
</dbReference>
<protein>
    <submittedName>
        <fullName evidence="5">Recombinase family protein</fullName>
    </submittedName>
</protein>
<gene>
    <name evidence="5" type="ORF">GSM42_19115</name>
</gene>
<dbReference type="Gene3D" id="3.40.50.1390">
    <property type="entry name" value="Resolvase, N-terminal catalytic domain"/>
    <property type="match status" value="1"/>
</dbReference>